<keyword evidence="1 2" id="KW-0732">Signal</keyword>
<evidence type="ECO:0000259" key="3">
    <source>
        <dbReference type="PROSITE" id="PS51352"/>
    </source>
</evidence>
<evidence type="ECO:0000256" key="1">
    <source>
        <dbReference type="ARBA" id="ARBA00022729"/>
    </source>
</evidence>
<dbReference type="KEGG" id="lpav:PLANPX_2338"/>
<evidence type="ECO:0000313" key="5">
    <source>
        <dbReference type="Proteomes" id="UP000326837"/>
    </source>
</evidence>
<gene>
    <name evidence="4" type="ORF">PLANPX_2338</name>
</gene>
<dbReference type="InterPro" id="IPR051099">
    <property type="entry name" value="AGR/TXD"/>
</dbReference>
<name>A0A5K7XEH0_9BACT</name>
<dbReference type="Gene3D" id="3.40.30.10">
    <property type="entry name" value="Glutaredoxin"/>
    <property type="match status" value="1"/>
</dbReference>
<dbReference type="PROSITE" id="PS51352">
    <property type="entry name" value="THIOREDOXIN_2"/>
    <property type="match status" value="1"/>
</dbReference>
<protein>
    <recommendedName>
        <fullName evidence="3">Thioredoxin domain-containing protein</fullName>
    </recommendedName>
</protein>
<dbReference type="InterPro" id="IPR012336">
    <property type="entry name" value="Thioredoxin-like_fold"/>
</dbReference>
<evidence type="ECO:0000313" key="4">
    <source>
        <dbReference type="EMBL" id="BBO32726.1"/>
    </source>
</evidence>
<dbReference type="Pfam" id="PF13098">
    <property type="entry name" value="Thioredoxin_2"/>
    <property type="match status" value="1"/>
</dbReference>
<keyword evidence="5" id="KW-1185">Reference proteome</keyword>
<sequence>MRNASVCLSAALALCLSAAPTLRAEEAPHAAALTTSAKPLLRHGIFRFTSYPAAWTAAQESNRPILVYATAPNCPHCVRMIKETYGAASVKQLAVESFETVYVDRAEQPELAAKLKIRYFPSTIIVAPNNEVLDVVEGYVDAATLKQRMQTSFAAHERSTRK</sequence>
<organism evidence="4 5">
    <name type="scientific">Lacipirellula parvula</name>
    <dbReference type="NCBI Taxonomy" id="2650471"/>
    <lineage>
        <taxon>Bacteria</taxon>
        <taxon>Pseudomonadati</taxon>
        <taxon>Planctomycetota</taxon>
        <taxon>Planctomycetia</taxon>
        <taxon>Pirellulales</taxon>
        <taxon>Lacipirellulaceae</taxon>
        <taxon>Lacipirellula</taxon>
    </lineage>
</organism>
<evidence type="ECO:0000256" key="2">
    <source>
        <dbReference type="SAM" id="SignalP"/>
    </source>
</evidence>
<dbReference type="PANTHER" id="PTHR15337:SF11">
    <property type="entry name" value="THIOREDOXIN DOMAIN-CONTAINING PROTEIN"/>
    <property type="match status" value="1"/>
</dbReference>
<dbReference type="AlphaFoldDB" id="A0A5K7XEH0"/>
<accession>A0A5K7XEH0</accession>
<dbReference type="InterPro" id="IPR013766">
    <property type="entry name" value="Thioredoxin_domain"/>
</dbReference>
<dbReference type="InterPro" id="IPR036249">
    <property type="entry name" value="Thioredoxin-like_sf"/>
</dbReference>
<reference evidence="5" key="1">
    <citation type="submission" date="2019-10" db="EMBL/GenBank/DDBJ databases">
        <title>Lacipirellula parvula gen. nov., sp. nov., representing a lineage of planctomycetes widespread in freshwater anoxic habitats, and description of the family Lacipirellulaceae.</title>
        <authorList>
            <person name="Dedysh S.N."/>
            <person name="Kulichevskaya I.S."/>
            <person name="Beletsky A.V."/>
            <person name="Rakitin A.L."/>
            <person name="Mardanov A.V."/>
            <person name="Ivanova A.A."/>
            <person name="Saltykova V.X."/>
            <person name="Rijpstra W.I.C."/>
            <person name="Sinninghe Damste J.S."/>
            <person name="Ravin N.V."/>
        </authorList>
    </citation>
    <scope>NUCLEOTIDE SEQUENCE [LARGE SCALE GENOMIC DNA]</scope>
    <source>
        <strain evidence="5">PX69</strain>
    </source>
</reference>
<dbReference type="RefSeq" id="WP_172991966.1">
    <property type="nucleotide sequence ID" value="NZ_AP021861.1"/>
</dbReference>
<feature type="signal peptide" evidence="2">
    <location>
        <begin position="1"/>
        <end position="23"/>
    </location>
</feature>
<dbReference type="PANTHER" id="PTHR15337">
    <property type="entry name" value="ANTERIOR GRADIENT PROTEIN-RELATED"/>
    <property type="match status" value="1"/>
</dbReference>
<feature type="domain" description="Thioredoxin" evidence="3">
    <location>
        <begin position="21"/>
        <end position="154"/>
    </location>
</feature>
<dbReference type="EMBL" id="AP021861">
    <property type="protein sequence ID" value="BBO32726.1"/>
    <property type="molecule type" value="Genomic_DNA"/>
</dbReference>
<dbReference type="Proteomes" id="UP000326837">
    <property type="component" value="Chromosome"/>
</dbReference>
<dbReference type="SUPFAM" id="SSF52833">
    <property type="entry name" value="Thioredoxin-like"/>
    <property type="match status" value="1"/>
</dbReference>
<dbReference type="CDD" id="cd02947">
    <property type="entry name" value="TRX_family"/>
    <property type="match status" value="1"/>
</dbReference>
<proteinExistence type="predicted"/>
<feature type="chain" id="PRO_5025028959" description="Thioredoxin domain-containing protein" evidence="2">
    <location>
        <begin position="24"/>
        <end position="162"/>
    </location>
</feature>